<evidence type="ECO:0000256" key="1">
    <source>
        <dbReference type="SAM" id="Coils"/>
    </source>
</evidence>
<sequence>MAESNNDPAENRYEKLKRKYKTLKEEMEKMQTERDQLVMLNQCYALSVSAADLAKYDRITPTSLIRALTVRCFPNEYNTVTSVRGLDQTRVSGMMVYHRLKRLKTLELERAKAAITGATDPSIIPL</sequence>
<keyword evidence="4" id="KW-1185">Reference proteome</keyword>
<evidence type="ECO:0000313" key="2">
    <source>
        <dbReference type="EMBL" id="CAF1446808.1"/>
    </source>
</evidence>
<organism evidence="2 4">
    <name type="scientific">Didymodactylos carnosus</name>
    <dbReference type="NCBI Taxonomy" id="1234261"/>
    <lineage>
        <taxon>Eukaryota</taxon>
        <taxon>Metazoa</taxon>
        <taxon>Spiralia</taxon>
        <taxon>Gnathifera</taxon>
        <taxon>Rotifera</taxon>
        <taxon>Eurotatoria</taxon>
        <taxon>Bdelloidea</taxon>
        <taxon>Philodinida</taxon>
        <taxon>Philodinidae</taxon>
        <taxon>Didymodactylos</taxon>
    </lineage>
</organism>
<dbReference type="Proteomes" id="UP000681722">
    <property type="component" value="Unassembled WGS sequence"/>
</dbReference>
<accession>A0A815PBQ5</accession>
<dbReference type="EMBL" id="CAJOBC010084720">
    <property type="protein sequence ID" value="CAF4321205.1"/>
    <property type="molecule type" value="Genomic_DNA"/>
</dbReference>
<protein>
    <submittedName>
        <fullName evidence="2">Uncharacterized protein</fullName>
    </submittedName>
</protein>
<gene>
    <name evidence="2" type="ORF">GPM918_LOCUS34580</name>
    <name evidence="3" type="ORF">SRO942_LOCUS35277</name>
</gene>
<dbReference type="AlphaFoldDB" id="A0A815PBQ5"/>
<keyword evidence="1" id="KW-0175">Coiled coil</keyword>
<evidence type="ECO:0000313" key="4">
    <source>
        <dbReference type="Proteomes" id="UP000663829"/>
    </source>
</evidence>
<comment type="caution">
    <text evidence="2">The sequence shown here is derived from an EMBL/GenBank/DDBJ whole genome shotgun (WGS) entry which is preliminary data.</text>
</comment>
<dbReference type="Proteomes" id="UP000663829">
    <property type="component" value="Unassembled WGS sequence"/>
</dbReference>
<feature type="coiled-coil region" evidence="1">
    <location>
        <begin position="6"/>
        <end position="40"/>
    </location>
</feature>
<dbReference type="EMBL" id="CAJNOQ010019278">
    <property type="protein sequence ID" value="CAF1446808.1"/>
    <property type="molecule type" value="Genomic_DNA"/>
</dbReference>
<reference evidence="2" key="1">
    <citation type="submission" date="2021-02" db="EMBL/GenBank/DDBJ databases">
        <authorList>
            <person name="Nowell W R."/>
        </authorList>
    </citation>
    <scope>NUCLEOTIDE SEQUENCE</scope>
</reference>
<name>A0A815PBQ5_9BILA</name>
<evidence type="ECO:0000313" key="3">
    <source>
        <dbReference type="EMBL" id="CAF4321205.1"/>
    </source>
</evidence>
<proteinExistence type="predicted"/>